<dbReference type="CDD" id="cd05233">
    <property type="entry name" value="SDR_c"/>
    <property type="match status" value="1"/>
</dbReference>
<evidence type="ECO:0000256" key="3">
    <source>
        <dbReference type="ARBA" id="ARBA00023221"/>
    </source>
</evidence>
<dbReference type="Proteomes" id="UP000701680">
    <property type="component" value="Unassembled WGS sequence"/>
</dbReference>
<evidence type="ECO:0000313" key="6">
    <source>
        <dbReference type="EMBL" id="NVH59032.1"/>
    </source>
</evidence>
<dbReference type="PANTHER" id="PTHR42879:SF2">
    <property type="entry name" value="3-OXOACYL-[ACYL-CARRIER-PROTEIN] REDUCTASE FABG"/>
    <property type="match status" value="1"/>
</dbReference>
<evidence type="ECO:0000256" key="2">
    <source>
        <dbReference type="ARBA" id="ARBA00023002"/>
    </source>
</evidence>
<reference evidence="7 8" key="1">
    <citation type="journal article" date="2020" name="Cell Host Microbe">
        <title>Functional and Genomic Variation between Human-Derived Isolates of Lachnospiraceae Reveals Inter- and Intra-Species Diversity.</title>
        <authorList>
            <person name="Sorbara M.T."/>
            <person name="Littmann E.R."/>
            <person name="Fontana E."/>
            <person name="Moody T.U."/>
            <person name="Kohout C.E."/>
            <person name="Gjonbalaj M."/>
            <person name="Eaton V."/>
            <person name="Seok R."/>
            <person name="Leiner I.M."/>
            <person name="Pamer E.G."/>
        </authorList>
    </citation>
    <scope>NUCLEOTIDE SEQUENCE [LARGE SCALE GENOMIC DNA]</scope>
    <source>
        <strain evidence="6 7">MSK.17.11</strain>
        <strain evidence="5 8">MSK.17.38</strain>
    </source>
</reference>
<comment type="similarity">
    <text evidence="1 4">Belongs to the short-chain dehydrogenases/reductases (SDR) family.</text>
</comment>
<reference evidence="6" key="2">
    <citation type="submission" date="2020-02" db="EMBL/GenBank/DDBJ databases">
        <authorList>
            <person name="Littmann E."/>
            <person name="Sorbara M."/>
        </authorList>
    </citation>
    <scope>NUCLEOTIDE SEQUENCE</scope>
    <source>
        <strain evidence="6">MSK.17.11</strain>
        <strain evidence="5">MSK.17.38</strain>
    </source>
</reference>
<dbReference type="PANTHER" id="PTHR42879">
    <property type="entry name" value="3-OXOACYL-(ACYL-CARRIER-PROTEIN) REDUCTASE"/>
    <property type="match status" value="1"/>
</dbReference>
<evidence type="ECO:0000313" key="5">
    <source>
        <dbReference type="EMBL" id="NSK15259.1"/>
    </source>
</evidence>
<evidence type="ECO:0000256" key="4">
    <source>
        <dbReference type="RuleBase" id="RU000363"/>
    </source>
</evidence>
<evidence type="ECO:0000313" key="7">
    <source>
        <dbReference type="Proteomes" id="UP000528555"/>
    </source>
</evidence>
<gene>
    <name evidence="6" type="ORF">G5A66_10365</name>
    <name evidence="5" type="ORF">G5A75_10390</name>
</gene>
<keyword evidence="7" id="KW-1185">Reference proteome</keyword>
<dbReference type="GO" id="GO:0032787">
    <property type="term" value="P:monocarboxylic acid metabolic process"/>
    <property type="evidence" value="ECO:0007669"/>
    <property type="project" value="UniProtKB-ARBA"/>
</dbReference>
<keyword evidence="3" id="KW-0753">Steroid metabolism</keyword>
<dbReference type="EMBL" id="JAAITX010000007">
    <property type="protein sequence ID" value="NVH59032.1"/>
    <property type="molecule type" value="Genomic_DNA"/>
</dbReference>
<comment type="caution">
    <text evidence="6">The sequence shown here is derived from an EMBL/GenBank/DDBJ whole genome shotgun (WGS) entry which is preliminary data.</text>
</comment>
<dbReference type="Proteomes" id="UP000528555">
    <property type="component" value="Unassembled WGS sequence"/>
</dbReference>
<dbReference type="PRINTS" id="PR00081">
    <property type="entry name" value="GDHRDH"/>
</dbReference>
<evidence type="ECO:0000313" key="8">
    <source>
        <dbReference type="Proteomes" id="UP000701680"/>
    </source>
</evidence>
<dbReference type="InterPro" id="IPR036291">
    <property type="entry name" value="NAD(P)-bd_dom_sf"/>
</dbReference>
<protein>
    <submittedName>
        <fullName evidence="6">SDR family oxidoreductase</fullName>
    </submittedName>
</protein>
<name>A0A850HMZ1_9FIRM</name>
<dbReference type="GO" id="GO:0016491">
    <property type="term" value="F:oxidoreductase activity"/>
    <property type="evidence" value="ECO:0007669"/>
    <property type="project" value="UniProtKB-KW"/>
</dbReference>
<dbReference type="GO" id="GO:0008202">
    <property type="term" value="P:steroid metabolic process"/>
    <property type="evidence" value="ECO:0007669"/>
    <property type="project" value="UniProtKB-KW"/>
</dbReference>
<dbReference type="InterPro" id="IPR020904">
    <property type="entry name" value="Sc_DH/Rdtase_CS"/>
</dbReference>
<organism evidence="6 7">
    <name type="scientific">Dorea phocaeensis</name>
    <dbReference type="NCBI Taxonomy" id="2040291"/>
    <lineage>
        <taxon>Bacteria</taxon>
        <taxon>Bacillati</taxon>
        <taxon>Bacillota</taxon>
        <taxon>Clostridia</taxon>
        <taxon>Lachnospirales</taxon>
        <taxon>Lachnospiraceae</taxon>
        <taxon>Dorea</taxon>
    </lineage>
</organism>
<dbReference type="SUPFAM" id="SSF51735">
    <property type="entry name" value="NAD(P)-binding Rossmann-fold domains"/>
    <property type="match status" value="1"/>
</dbReference>
<proteinExistence type="inferred from homology"/>
<dbReference type="PRINTS" id="PR00080">
    <property type="entry name" value="SDRFAMILY"/>
</dbReference>
<keyword evidence="2" id="KW-0560">Oxidoreductase</keyword>
<dbReference type="Pfam" id="PF00106">
    <property type="entry name" value="adh_short"/>
    <property type="match status" value="1"/>
</dbReference>
<sequence>MADKYGIVTGASRGLGEAIAEELAREGYNVIITYNGNAAKAEAVKARLEKAFGVRVETFKLAVQNEEEIIVFRKWAEERMGKDLHVLVNNAGIYANVPSDKIESKVFCDIIDVNVKGTFFMNRHFVDLMIANHFGKIINLCSAVGLRAAPGSIAYASSKFAVRGMTQAMALDLGQYNIQVNAIAPGAHKTDMYWDAVKTDPVLMETRTKSCPLQRAGEVTEMCHLVRYFLASDFITGQVVSPNGGTTMV</sequence>
<dbReference type="RefSeq" id="WP_101695105.1">
    <property type="nucleotide sequence ID" value="NZ_JAAITX010000007.1"/>
</dbReference>
<accession>A0A850HMZ1</accession>
<evidence type="ECO:0000256" key="1">
    <source>
        <dbReference type="ARBA" id="ARBA00006484"/>
    </source>
</evidence>
<dbReference type="PROSITE" id="PS00061">
    <property type="entry name" value="ADH_SHORT"/>
    <property type="match status" value="1"/>
</dbReference>
<keyword evidence="3" id="KW-0443">Lipid metabolism</keyword>
<dbReference type="Gene3D" id="3.40.50.720">
    <property type="entry name" value="NAD(P)-binding Rossmann-like Domain"/>
    <property type="match status" value="1"/>
</dbReference>
<dbReference type="InterPro" id="IPR050259">
    <property type="entry name" value="SDR"/>
</dbReference>
<dbReference type="AlphaFoldDB" id="A0A850HMZ1"/>
<dbReference type="InterPro" id="IPR002347">
    <property type="entry name" value="SDR_fam"/>
</dbReference>
<dbReference type="EMBL" id="JAAIUO010000007">
    <property type="protein sequence ID" value="NSK15259.1"/>
    <property type="molecule type" value="Genomic_DNA"/>
</dbReference>
<dbReference type="FunFam" id="3.40.50.720:FF:000173">
    <property type="entry name" value="3-oxoacyl-[acyl-carrier protein] reductase"/>
    <property type="match status" value="1"/>
</dbReference>
<dbReference type="OrthoDB" id="9803333at2"/>